<comment type="caution">
    <text evidence="1">The sequence shown here is derived from an EMBL/GenBank/DDBJ whole genome shotgun (WGS) entry which is preliminary data.</text>
</comment>
<evidence type="ECO:0000313" key="2">
    <source>
        <dbReference type="Proteomes" id="UP000076154"/>
    </source>
</evidence>
<dbReference type="AlphaFoldDB" id="A0A369JJN4"/>
<accession>A0A369JJN4</accession>
<sequence>MPAAKYNEEHNGQGRMHGSEKKFKEYRAYFQERRFAERQFGVNVIEAHEMTGGKMYYKTREVADALFNEEIPPDAAINVRVANTSNFRRPASRLPFKRCPQHRVAQHVLGCFLSDSKSIWAPRKLNAITMPDRIRDGLKEFKFDKPVEGVKKLSYSHTLPGAEAIRWPNQ</sequence>
<name>A0A369JJN4_HYPMA</name>
<evidence type="ECO:0000313" key="1">
    <source>
        <dbReference type="EMBL" id="RDB19006.1"/>
    </source>
</evidence>
<dbReference type="EMBL" id="LUEZ02000085">
    <property type="protein sequence ID" value="RDB19006.1"/>
    <property type="molecule type" value="Genomic_DNA"/>
</dbReference>
<reference evidence="1" key="1">
    <citation type="submission" date="2018-04" db="EMBL/GenBank/DDBJ databases">
        <title>Whole genome sequencing of Hypsizygus marmoreus.</title>
        <authorList>
            <person name="Choi I.-G."/>
            <person name="Min B."/>
            <person name="Kim J.-G."/>
            <person name="Kim S."/>
            <person name="Oh Y.-L."/>
            <person name="Kong W.-S."/>
            <person name="Park H."/>
            <person name="Jeong J."/>
            <person name="Song E.-S."/>
        </authorList>
    </citation>
    <scope>NUCLEOTIDE SEQUENCE [LARGE SCALE GENOMIC DNA]</scope>
    <source>
        <strain evidence="1">51987-8</strain>
    </source>
</reference>
<keyword evidence="2" id="KW-1185">Reference proteome</keyword>
<dbReference type="InParanoid" id="A0A369JJN4"/>
<gene>
    <name evidence="1" type="ORF">Hypma_014425</name>
</gene>
<dbReference type="Proteomes" id="UP000076154">
    <property type="component" value="Unassembled WGS sequence"/>
</dbReference>
<organism evidence="1 2">
    <name type="scientific">Hypsizygus marmoreus</name>
    <name type="common">White beech mushroom</name>
    <name type="synonym">Agaricus marmoreus</name>
    <dbReference type="NCBI Taxonomy" id="39966"/>
    <lineage>
        <taxon>Eukaryota</taxon>
        <taxon>Fungi</taxon>
        <taxon>Dikarya</taxon>
        <taxon>Basidiomycota</taxon>
        <taxon>Agaricomycotina</taxon>
        <taxon>Agaricomycetes</taxon>
        <taxon>Agaricomycetidae</taxon>
        <taxon>Agaricales</taxon>
        <taxon>Tricholomatineae</taxon>
        <taxon>Lyophyllaceae</taxon>
        <taxon>Hypsizygus</taxon>
    </lineage>
</organism>
<protein>
    <submittedName>
        <fullName evidence="1">Uncharacterized protein</fullName>
    </submittedName>
</protein>
<proteinExistence type="predicted"/>